<reference evidence="1" key="1">
    <citation type="submission" date="2014-11" db="EMBL/GenBank/DDBJ databases">
        <authorList>
            <person name="Amaro Gonzalez C."/>
        </authorList>
    </citation>
    <scope>NUCLEOTIDE SEQUENCE</scope>
</reference>
<accession>A0A0E9Q176</accession>
<protein>
    <submittedName>
        <fullName evidence="1">Uncharacterized protein</fullName>
    </submittedName>
</protein>
<dbReference type="AlphaFoldDB" id="A0A0E9Q176"/>
<proteinExistence type="predicted"/>
<sequence>MRLGNKRKTARDIGQTLGLPKTNFFGTSLRREREHW</sequence>
<name>A0A0E9Q176_ANGAN</name>
<dbReference type="EMBL" id="GBXM01098073">
    <property type="protein sequence ID" value="JAH10504.1"/>
    <property type="molecule type" value="Transcribed_RNA"/>
</dbReference>
<evidence type="ECO:0000313" key="1">
    <source>
        <dbReference type="EMBL" id="JAH10504.1"/>
    </source>
</evidence>
<reference evidence="1" key="2">
    <citation type="journal article" date="2015" name="Fish Shellfish Immunol.">
        <title>Early steps in the European eel (Anguilla anguilla)-Vibrio vulnificus interaction in the gills: Role of the RtxA13 toxin.</title>
        <authorList>
            <person name="Callol A."/>
            <person name="Pajuelo D."/>
            <person name="Ebbesson L."/>
            <person name="Teles M."/>
            <person name="MacKenzie S."/>
            <person name="Amaro C."/>
        </authorList>
    </citation>
    <scope>NUCLEOTIDE SEQUENCE</scope>
</reference>
<organism evidence="1">
    <name type="scientific">Anguilla anguilla</name>
    <name type="common">European freshwater eel</name>
    <name type="synonym">Muraena anguilla</name>
    <dbReference type="NCBI Taxonomy" id="7936"/>
    <lineage>
        <taxon>Eukaryota</taxon>
        <taxon>Metazoa</taxon>
        <taxon>Chordata</taxon>
        <taxon>Craniata</taxon>
        <taxon>Vertebrata</taxon>
        <taxon>Euteleostomi</taxon>
        <taxon>Actinopterygii</taxon>
        <taxon>Neopterygii</taxon>
        <taxon>Teleostei</taxon>
        <taxon>Anguilliformes</taxon>
        <taxon>Anguillidae</taxon>
        <taxon>Anguilla</taxon>
    </lineage>
</organism>